<comment type="similarity">
    <text evidence="1">Belongs to the WEB family.</text>
</comment>
<evidence type="ECO:0000313" key="5">
    <source>
        <dbReference type="EMBL" id="KAL0366183.1"/>
    </source>
</evidence>
<reference evidence="5" key="1">
    <citation type="submission" date="2020-06" db="EMBL/GenBank/DDBJ databases">
        <authorList>
            <person name="Li T."/>
            <person name="Hu X."/>
            <person name="Zhang T."/>
            <person name="Song X."/>
            <person name="Zhang H."/>
            <person name="Dai N."/>
            <person name="Sheng W."/>
            <person name="Hou X."/>
            <person name="Wei L."/>
        </authorList>
    </citation>
    <scope>NUCLEOTIDE SEQUENCE</scope>
    <source>
        <strain evidence="5">G02</strain>
        <tissue evidence="5">Leaf</tissue>
    </source>
</reference>
<feature type="region of interest" description="Disordered" evidence="4">
    <location>
        <begin position="709"/>
        <end position="786"/>
    </location>
</feature>
<name>A0AAW2QED7_SESRA</name>
<proteinExistence type="inferred from homology"/>
<gene>
    <name evidence="5" type="ORF">Sradi_3508400</name>
</gene>
<reference evidence="5" key="2">
    <citation type="journal article" date="2024" name="Plant">
        <title>Genomic evolution and insights into agronomic trait innovations of Sesamum species.</title>
        <authorList>
            <person name="Miao H."/>
            <person name="Wang L."/>
            <person name="Qu L."/>
            <person name="Liu H."/>
            <person name="Sun Y."/>
            <person name="Le M."/>
            <person name="Wang Q."/>
            <person name="Wei S."/>
            <person name="Zheng Y."/>
            <person name="Lin W."/>
            <person name="Duan Y."/>
            <person name="Cao H."/>
            <person name="Xiong S."/>
            <person name="Wang X."/>
            <person name="Wei L."/>
            <person name="Li C."/>
            <person name="Ma Q."/>
            <person name="Ju M."/>
            <person name="Zhao R."/>
            <person name="Li G."/>
            <person name="Mu C."/>
            <person name="Tian Q."/>
            <person name="Mei H."/>
            <person name="Zhang T."/>
            <person name="Gao T."/>
            <person name="Zhang H."/>
        </authorList>
    </citation>
    <scope>NUCLEOTIDE SEQUENCE</scope>
    <source>
        <strain evidence="5">G02</strain>
    </source>
</reference>
<accession>A0AAW2QED7</accession>
<dbReference type="GO" id="GO:0009903">
    <property type="term" value="P:chloroplast avoidance movement"/>
    <property type="evidence" value="ECO:0007669"/>
    <property type="project" value="TreeGrafter"/>
</dbReference>
<feature type="compositionally biased region" description="Basic and acidic residues" evidence="4">
    <location>
        <begin position="81"/>
        <end position="100"/>
    </location>
</feature>
<evidence type="ECO:0000256" key="3">
    <source>
        <dbReference type="SAM" id="Coils"/>
    </source>
</evidence>
<dbReference type="PANTHER" id="PTHR32054">
    <property type="entry name" value="HEAVY CHAIN, PUTATIVE, EXPRESSED-RELATED-RELATED"/>
    <property type="match status" value="1"/>
</dbReference>
<feature type="coiled-coil region" evidence="3">
    <location>
        <begin position="651"/>
        <end position="692"/>
    </location>
</feature>
<protein>
    <submittedName>
        <fullName evidence="5">Protein WEAK CHLOROPLAST MOVEMENT UNDER BLUE LIGHT 1</fullName>
    </submittedName>
</protein>
<feature type="coiled-coil region" evidence="3">
    <location>
        <begin position="323"/>
        <end position="378"/>
    </location>
</feature>
<feature type="coiled-coil region" evidence="3">
    <location>
        <begin position="266"/>
        <end position="293"/>
    </location>
</feature>
<dbReference type="InterPro" id="IPR008545">
    <property type="entry name" value="Web"/>
</dbReference>
<keyword evidence="2 3" id="KW-0175">Coiled coil</keyword>
<dbReference type="PANTHER" id="PTHR32054:SF31">
    <property type="entry name" value="PROTEIN WEAK CHLOROPLAST MOVEMENT UNDER BLUE LIGHT 1"/>
    <property type="match status" value="1"/>
</dbReference>
<evidence type="ECO:0000256" key="1">
    <source>
        <dbReference type="ARBA" id="ARBA00005485"/>
    </source>
</evidence>
<evidence type="ECO:0000256" key="2">
    <source>
        <dbReference type="ARBA" id="ARBA00023054"/>
    </source>
</evidence>
<sequence length="815" mass="89395">MEDAKNFKEDGPPEPTPAPMLLSPDKDQSATAAASTTQDSNGESDVSKLAPNGNPALSPPVIDVETVASEPNLGTPVEVKPVIEENKEPVESQKDNKVESVLESDASNALEVKRDNASARSSDVQQDAAVADSQTLKPQQEENIEPKIVARPSPEDDFTPLPSPHHHRRNSSNDIVAKVPPNYNSNPTSTERTKNPDTAEFGRGQIDTAAPFESVKAAISKFAPDNAELGRGQIDTAAPFESVKAAVSKFGGSLTGKPTVCRLWRRKFIEHELEKAQEEMPSYKRQAEAAEEAKIQGGRDGARIADESSFAAKAQLEVARARHAAAVSELVTVKDELEQLRKDYALLVAEKEAAVRKAEEAISASKEVEKSVEDLTIELITVKQSLESAHSAHMEQRNTELEHIVAGTESGTGELYGIKVRGTGKEANVEDALKEPEKKSRADIEAAISAAKKELAEVKLSIEKTSDEVNILKMASMSLKSELEKENVELAAIQHREEKASITIASLEAELDRTKSEIAFVEMKEKERREKMGDLPKQLEEAAQEAEKAKSLAETARVELQKAKEEAEQAKAGASSRESKLRAAQREIEAAKASEKLALAAINALEESESAQRNNEDSTTGVTLSLEEYYELSKKAHEAEEQANMRVAAALSHVEAAKESETRSLNKLEEVSREMSGRKDALEIALQKAEQATVAKLAVEHELRKWRGEHEQRRKGVEQGNSPRASFEDGKNPRMLLSLILPVSNRGRVRGQRQAATRERNHPKNRNMSRKRKSRSSRGSSCSWPEGRRVHLRQLSHLPMLSSSSVTLLLLFCLP</sequence>
<dbReference type="GO" id="GO:0005829">
    <property type="term" value="C:cytosol"/>
    <property type="evidence" value="ECO:0007669"/>
    <property type="project" value="TreeGrafter"/>
</dbReference>
<comment type="caution">
    <text evidence="5">The sequence shown here is derived from an EMBL/GenBank/DDBJ whole genome shotgun (WGS) entry which is preliminary data.</text>
</comment>
<feature type="compositionally biased region" description="Low complexity" evidence="4">
    <location>
        <begin position="29"/>
        <end position="40"/>
    </location>
</feature>
<feature type="compositionally biased region" description="Basic residues" evidence="4">
    <location>
        <begin position="763"/>
        <end position="776"/>
    </location>
</feature>
<feature type="compositionally biased region" description="Basic and acidic residues" evidence="4">
    <location>
        <begin position="527"/>
        <end position="569"/>
    </location>
</feature>
<feature type="region of interest" description="Disordered" evidence="4">
    <location>
        <begin position="527"/>
        <end position="579"/>
    </location>
</feature>
<feature type="region of interest" description="Disordered" evidence="4">
    <location>
        <begin position="1"/>
        <end position="202"/>
    </location>
</feature>
<dbReference type="EMBL" id="JACGWJ010000015">
    <property type="protein sequence ID" value="KAL0366183.1"/>
    <property type="molecule type" value="Genomic_DNA"/>
</dbReference>
<dbReference type="Pfam" id="PF05701">
    <property type="entry name" value="WEMBL"/>
    <property type="match status" value="3"/>
</dbReference>
<dbReference type="AlphaFoldDB" id="A0AAW2QED7"/>
<organism evidence="5">
    <name type="scientific">Sesamum radiatum</name>
    <name type="common">Black benniseed</name>
    <dbReference type="NCBI Taxonomy" id="300843"/>
    <lineage>
        <taxon>Eukaryota</taxon>
        <taxon>Viridiplantae</taxon>
        <taxon>Streptophyta</taxon>
        <taxon>Embryophyta</taxon>
        <taxon>Tracheophyta</taxon>
        <taxon>Spermatophyta</taxon>
        <taxon>Magnoliopsida</taxon>
        <taxon>eudicotyledons</taxon>
        <taxon>Gunneridae</taxon>
        <taxon>Pentapetalae</taxon>
        <taxon>asterids</taxon>
        <taxon>lamiids</taxon>
        <taxon>Lamiales</taxon>
        <taxon>Pedaliaceae</taxon>
        <taxon>Sesamum</taxon>
    </lineage>
</organism>
<evidence type="ECO:0000256" key="4">
    <source>
        <dbReference type="SAM" id="MobiDB-lite"/>
    </source>
</evidence>
<dbReference type="GO" id="GO:0009904">
    <property type="term" value="P:chloroplast accumulation movement"/>
    <property type="evidence" value="ECO:0007669"/>
    <property type="project" value="TreeGrafter"/>
</dbReference>
<feature type="compositionally biased region" description="Basic and acidic residues" evidence="4">
    <location>
        <begin position="1"/>
        <end position="11"/>
    </location>
</feature>